<sequence length="76" mass="8964">MSNPITQIDDDREWVQLWIEDEEWWQDEDQWRRDMWPGYIEQNTGTMNTPSASNAITPGLLMTLSYKTPQTVSDVT</sequence>
<dbReference type="AlphaFoldDB" id="A0A0F9AZR3"/>
<gene>
    <name evidence="1" type="ORF">LCGC14_2789240</name>
</gene>
<evidence type="ECO:0000313" key="1">
    <source>
        <dbReference type="EMBL" id="KKK83854.1"/>
    </source>
</evidence>
<proteinExistence type="predicted"/>
<name>A0A0F9AZR3_9ZZZZ</name>
<protein>
    <submittedName>
        <fullName evidence="1">Uncharacterized protein</fullName>
    </submittedName>
</protein>
<reference evidence="1" key="1">
    <citation type="journal article" date="2015" name="Nature">
        <title>Complex archaea that bridge the gap between prokaryotes and eukaryotes.</title>
        <authorList>
            <person name="Spang A."/>
            <person name="Saw J.H."/>
            <person name="Jorgensen S.L."/>
            <person name="Zaremba-Niedzwiedzka K."/>
            <person name="Martijn J."/>
            <person name="Lind A.E."/>
            <person name="van Eijk R."/>
            <person name="Schleper C."/>
            <person name="Guy L."/>
            <person name="Ettema T.J."/>
        </authorList>
    </citation>
    <scope>NUCLEOTIDE SEQUENCE</scope>
</reference>
<accession>A0A0F9AZR3</accession>
<dbReference type="EMBL" id="LAZR01052039">
    <property type="protein sequence ID" value="KKK83854.1"/>
    <property type="molecule type" value="Genomic_DNA"/>
</dbReference>
<comment type="caution">
    <text evidence="1">The sequence shown here is derived from an EMBL/GenBank/DDBJ whole genome shotgun (WGS) entry which is preliminary data.</text>
</comment>
<organism evidence="1">
    <name type="scientific">marine sediment metagenome</name>
    <dbReference type="NCBI Taxonomy" id="412755"/>
    <lineage>
        <taxon>unclassified sequences</taxon>
        <taxon>metagenomes</taxon>
        <taxon>ecological metagenomes</taxon>
    </lineage>
</organism>